<feature type="compositionally biased region" description="Polar residues" evidence="1">
    <location>
        <begin position="288"/>
        <end position="297"/>
    </location>
</feature>
<feature type="domain" description="MATH" evidence="3">
    <location>
        <begin position="13"/>
        <end position="162"/>
    </location>
</feature>
<dbReference type="InterPro" id="IPR000210">
    <property type="entry name" value="BTB/POZ_dom"/>
</dbReference>
<evidence type="ECO:0000256" key="1">
    <source>
        <dbReference type="SAM" id="MobiDB-lite"/>
    </source>
</evidence>
<evidence type="ECO:0000313" key="5">
    <source>
        <dbReference type="Proteomes" id="UP000807469"/>
    </source>
</evidence>
<sequence>MNDTVSEYSESSVLTFEWTLRGLKNLFDSTKGDKKSKVTKSIRFGNNQWQILFYANAGQTKEGADTGGFVSLYLSCEPTPEEKEAALPHFGKWVREGVYKFSFELRNVNNIGNSYNSKEAHNHSFTWKTANWGWAQFARRDTVYYQSMPVKNNDSFVIVCTIASSPSKPPAITIPRQPVPRALLDTVGSLLDDPVYSDVQFIIPKRGQSLSNGRRIWASKKLLKRADYFQTMFGSNFAEGSNQPKDIDQTPKTSTRDIKGSPPQLNILLDEFEDSDNEFDDGDRSDSTPDNLESSTAGHEEMSMLMLDTHSADSHSLDWDRLDEGMQSSDSQVSSPQIQALPPNADIQNLDAPKDYSKLTIIVKDAAYTTYHSMLYYIYTDNIVFAPLSSSFIGLSGDGTTVTPIDTSIPSTPSEGSQMPSGKRFSHQDVAPMLTRADWIREWMRVNPGRPAPCSAKSIYRIADRLDLSELKDRAAEHITKSLTVENIAYEVFSPFAAAFEAIRKVEINFFLAHWQEIRASDTMKHVWIQIRNGRHPGFEEVWPVIVQSLEFKPSKAPSVKDGEQ</sequence>
<dbReference type="SUPFAM" id="SSF54695">
    <property type="entry name" value="POZ domain"/>
    <property type="match status" value="1"/>
</dbReference>
<gene>
    <name evidence="4" type="ORF">BDN70DRAFT_873937</name>
</gene>
<evidence type="ECO:0000259" key="3">
    <source>
        <dbReference type="PROSITE" id="PS50144"/>
    </source>
</evidence>
<dbReference type="EMBL" id="MU155154">
    <property type="protein sequence ID" value="KAF9483428.1"/>
    <property type="molecule type" value="Genomic_DNA"/>
</dbReference>
<dbReference type="InterPro" id="IPR002083">
    <property type="entry name" value="MATH/TRAF_dom"/>
</dbReference>
<dbReference type="PROSITE" id="PS50144">
    <property type="entry name" value="MATH"/>
    <property type="match status" value="1"/>
</dbReference>
<reference evidence="4" key="1">
    <citation type="submission" date="2020-11" db="EMBL/GenBank/DDBJ databases">
        <authorList>
            <consortium name="DOE Joint Genome Institute"/>
            <person name="Ahrendt S."/>
            <person name="Riley R."/>
            <person name="Andreopoulos W."/>
            <person name="Labutti K."/>
            <person name="Pangilinan J."/>
            <person name="Ruiz-Duenas F.J."/>
            <person name="Barrasa J.M."/>
            <person name="Sanchez-Garcia M."/>
            <person name="Camarero S."/>
            <person name="Miyauchi S."/>
            <person name="Serrano A."/>
            <person name="Linde D."/>
            <person name="Babiker R."/>
            <person name="Drula E."/>
            <person name="Ayuso-Fernandez I."/>
            <person name="Pacheco R."/>
            <person name="Padilla G."/>
            <person name="Ferreira P."/>
            <person name="Barriuso J."/>
            <person name="Kellner H."/>
            <person name="Castanera R."/>
            <person name="Alfaro M."/>
            <person name="Ramirez L."/>
            <person name="Pisabarro A.G."/>
            <person name="Kuo A."/>
            <person name="Tritt A."/>
            <person name="Lipzen A."/>
            <person name="He G."/>
            <person name="Yan M."/>
            <person name="Ng V."/>
            <person name="Cullen D."/>
            <person name="Martin F."/>
            <person name="Rosso M.-N."/>
            <person name="Henrissat B."/>
            <person name="Hibbett D."/>
            <person name="Martinez A.T."/>
            <person name="Grigoriev I.V."/>
        </authorList>
    </citation>
    <scope>NUCLEOTIDE SEQUENCE</scope>
    <source>
        <strain evidence="4">CIRM-BRFM 674</strain>
    </source>
</reference>
<name>A0A9P6D5A1_9AGAR</name>
<dbReference type="Gene3D" id="3.30.710.10">
    <property type="entry name" value="Potassium Channel Kv1.1, Chain A"/>
    <property type="match status" value="2"/>
</dbReference>
<organism evidence="4 5">
    <name type="scientific">Pholiota conissans</name>
    <dbReference type="NCBI Taxonomy" id="109636"/>
    <lineage>
        <taxon>Eukaryota</taxon>
        <taxon>Fungi</taxon>
        <taxon>Dikarya</taxon>
        <taxon>Basidiomycota</taxon>
        <taxon>Agaricomycotina</taxon>
        <taxon>Agaricomycetes</taxon>
        <taxon>Agaricomycetidae</taxon>
        <taxon>Agaricales</taxon>
        <taxon>Agaricineae</taxon>
        <taxon>Strophariaceae</taxon>
        <taxon>Pholiota</taxon>
    </lineage>
</organism>
<evidence type="ECO:0000259" key="2">
    <source>
        <dbReference type="PROSITE" id="PS50097"/>
    </source>
</evidence>
<dbReference type="Gene3D" id="2.60.210.10">
    <property type="entry name" value="Apoptosis, Tumor Necrosis Factor Receptor Associated Protein 2, Chain A"/>
    <property type="match status" value="1"/>
</dbReference>
<accession>A0A9P6D5A1</accession>
<protein>
    <recommendedName>
        <fullName evidence="6">MATH domain-containing protein</fullName>
    </recommendedName>
</protein>
<dbReference type="GO" id="GO:0030163">
    <property type="term" value="P:protein catabolic process"/>
    <property type="evidence" value="ECO:0007669"/>
    <property type="project" value="UniProtKB-ARBA"/>
</dbReference>
<dbReference type="PANTHER" id="PTHR24413">
    <property type="entry name" value="SPECKLE-TYPE POZ PROTEIN"/>
    <property type="match status" value="1"/>
</dbReference>
<dbReference type="InterPro" id="IPR011333">
    <property type="entry name" value="SKP1/BTB/POZ_sf"/>
</dbReference>
<proteinExistence type="predicted"/>
<feature type="compositionally biased region" description="Polar residues" evidence="1">
    <location>
        <begin position="235"/>
        <end position="244"/>
    </location>
</feature>
<feature type="compositionally biased region" description="Basic and acidic residues" evidence="1">
    <location>
        <begin position="245"/>
        <end position="259"/>
    </location>
</feature>
<dbReference type="SUPFAM" id="SSF49599">
    <property type="entry name" value="TRAF domain-like"/>
    <property type="match status" value="1"/>
</dbReference>
<feature type="compositionally biased region" description="Polar residues" evidence="1">
    <location>
        <begin position="326"/>
        <end position="338"/>
    </location>
</feature>
<keyword evidence="5" id="KW-1185">Reference proteome</keyword>
<comment type="caution">
    <text evidence="4">The sequence shown here is derived from an EMBL/GenBank/DDBJ whole genome shotgun (WGS) entry which is preliminary data.</text>
</comment>
<dbReference type="AlphaFoldDB" id="A0A9P6D5A1"/>
<dbReference type="Proteomes" id="UP000807469">
    <property type="component" value="Unassembled WGS sequence"/>
</dbReference>
<feature type="compositionally biased region" description="Acidic residues" evidence="1">
    <location>
        <begin position="270"/>
        <end position="281"/>
    </location>
</feature>
<dbReference type="PROSITE" id="PS50097">
    <property type="entry name" value="BTB"/>
    <property type="match status" value="1"/>
</dbReference>
<feature type="region of interest" description="Disordered" evidence="1">
    <location>
        <begin position="325"/>
        <end position="346"/>
    </location>
</feature>
<dbReference type="CDD" id="cd00121">
    <property type="entry name" value="MATH"/>
    <property type="match status" value="1"/>
</dbReference>
<dbReference type="OrthoDB" id="6359816at2759"/>
<feature type="region of interest" description="Disordered" evidence="1">
    <location>
        <begin position="235"/>
        <end position="297"/>
    </location>
</feature>
<dbReference type="InterPro" id="IPR008974">
    <property type="entry name" value="TRAF-like"/>
</dbReference>
<evidence type="ECO:0008006" key="6">
    <source>
        <dbReference type="Google" id="ProtNLM"/>
    </source>
</evidence>
<evidence type="ECO:0000313" key="4">
    <source>
        <dbReference type="EMBL" id="KAF9483428.1"/>
    </source>
</evidence>
<feature type="domain" description="BTB" evidence="2">
    <location>
        <begin position="197"/>
        <end position="281"/>
    </location>
</feature>
<dbReference type="Pfam" id="PF22486">
    <property type="entry name" value="MATH_2"/>
    <property type="match status" value="1"/>
</dbReference>